<protein>
    <recommendedName>
        <fullName evidence="4">Pif-6</fullName>
    </recommendedName>
</protein>
<sequence length="130" mass="15102">MVKWRMLNADRVEVTPEDRKDAWQKIIIDTLRNCPSYDTYRTLVNKANFDNFDYNRPIVYEIGNKTLLINSEFLNKSLNRPRVAVAAMNVKSFHIVLAFICAMLLTVITAFAFEDRATFVSPPGYQRHLV</sequence>
<dbReference type="Proteomes" id="UP000203316">
    <property type="component" value="Segment"/>
</dbReference>
<name>B0FDT2_9ABAC</name>
<dbReference type="InterPro" id="IPR008005">
    <property type="entry name" value="PIF6"/>
</dbReference>
<dbReference type="RefSeq" id="YP_001650974.1">
    <property type="nucleotide sequence ID" value="NC_010276.1"/>
</dbReference>
<evidence type="ECO:0008006" key="4">
    <source>
        <dbReference type="Google" id="ProtNLM"/>
    </source>
</evidence>
<evidence type="ECO:0000313" key="2">
    <source>
        <dbReference type="EMBL" id="ABY65790.1"/>
    </source>
</evidence>
<dbReference type="KEGG" id="vg:5850480"/>
<dbReference type="OrthoDB" id="18095at10239"/>
<accession>B0FDT2</accession>
<keyword evidence="3" id="KW-1185">Reference proteome</keyword>
<evidence type="ECO:0000256" key="1">
    <source>
        <dbReference type="SAM" id="Phobius"/>
    </source>
</evidence>
<dbReference type="EMBL" id="EU309041">
    <property type="protein sequence ID" value="ABY65790.1"/>
    <property type="molecule type" value="Genomic_DNA"/>
</dbReference>
<dbReference type="Pfam" id="PF05341">
    <property type="entry name" value="PIF6"/>
    <property type="match status" value="1"/>
</dbReference>
<proteinExistence type="predicted"/>
<reference evidence="2 3" key="1">
    <citation type="submission" date="2007-11" db="EMBL/GenBank/DDBJ databases">
        <title>Sequence and organization of Orgyia leucostigma nucleopolyhedrovirus genome.</title>
        <authorList>
            <person name="Eveleigh R.J.M."/>
            <person name="Lapointe R."/>
            <person name="Graham R.I."/>
            <person name="Lauzon H.A.M."/>
            <person name="Pavlik L."/>
            <person name="Arif B.M."/>
            <person name="Lucarotti C.J."/>
        </authorList>
    </citation>
    <scope>NUCLEOTIDE SEQUENCE [LARGE SCALE GENOMIC DNA]</scope>
    <source>
        <strain evidence="2">CFS-77</strain>
    </source>
</reference>
<organism evidence="2 3">
    <name type="scientific">Orgyia leucostigma nucleopolyhedrovirus</name>
    <dbReference type="NCBI Taxonomy" id="490711"/>
    <lineage>
        <taxon>Viruses</taxon>
        <taxon>Viruses incertae sedis</taxon>
        <taxon>Naldaviricetes</taxon>
        <taxon>Lefavirales</taxon>
        <taxon>Baculoviridae</taxon>
        <taxon>Alphabaculovirus</taxon>
        <taxon>Alphabaculovirus orleucostigmae</taxon>
    </lineage>
</organism>
<dbReference type="GeneID" id="5850480"/>
<feature type="transmembrane region" description="Helical" evidence="1">
    <location>
        <begin position="92"/>
        <end position="113"/>
    </location>
</feature>
<keyword evidence="1" id="KW-1133">Transmembrane helix</keyword>
<evidence type="ECO:0000313" key="3">
    <source>
        <dbReference type="Proteomes" id="UP000203316"/>
    </source>
</evidence>
<keyword evidence="1" id="KW-0472">Membrane</keyword>
<keyword evidence="1" id="KW-0812">Transmembrane</keyword>